<dbReference type="PRINTS" id="PR00038">
    <property type="entry name" value="HTHLUXR"/>
</dbReference>
<evidence type="ECO:0000313" key="4">
    <source>
        <dbReference type="EMBL" id="MFC0242572.1"/>
    </source>
</evidence>
<evidence type="ECO:0000313" key="5">
    <source>
        <dbReference type="Proteomes" id="UP001589775"/>
    </source>
</evidence>
<dbReference type="PROSITE" id="PS50043">
    <property type="entry name" value="HTH_LUXR_2"/>
    <property type="match status" value="1"/>
</dbReference>
<dbReference type="InterPro" id="IPR011006">
    <property type="entry name" value="CheY-like_superfamily"/>
</dbReference>
<protein>
    <submittedName>
        <fullName evidence="4">DNA-binding response regulator</fullName>
    </submittedName>
</protein>
<keyword evidence="5" id="KW-1185">Reference proteome</keyword>
<dbReference type="PANTHER" id="PTHR43214:SF42">
    <property type="entry name" value="TRANSCRIPTIONAL REGULATORY PROTEIN DESR"/>
    <property type="match status" value="1"/>
</dbReference>
<dbReference type="Pfam" id="PF00196">
    <property type="entry name" value="GerE"/>
    <property type="match status" value="1"/>
</dbReference>
<dbReference type="PANTHER" id="PTHR43214">
    <property type="entry name" value="TWO-COMPONENT RESPONSE REGULATOR"/>
    <property type="match status" value="1"/>
</dbReference>
<dbReference type="PROSITE" id="PS00622">
    <property type="entry name" value="HTH_LUXR_1"/>
    <property type="match status" value="1"/>
</dbReference>
<reference evidence="4 5" key="1">
    <citation type="submission" date="2024-09" db="EMBL/GenBank/DDBJ databases">
        <authorList>
            <person name="Sun Q."/>
            <person name="Mori K."/>
        </authorList>
    </citation>
    <scope>NUCLEOTIDE SEQUENCE [LARGE SCALE GENOMIC DNA]</scope>
    <source>
        <strain evidence="4 5">KCTC 23279</strain>
    </source>
</reference>
<dbReference type="Gene3D" id="1.10.10.10">
    <property type="entry name" value="Winged helix-like DNA-binding domain superfamily/Winged helix DNA-binding domain"/>
    <property type="match status" value="1"/>
</dbReference>
<feature type="domain" description="HTH luxR-type" evidence="3">
    <location>
        <begin position="199"/>
        <end position="264"/>
    </location>
</feature>
<dbReference type="InterPro" id="IPR016032">
    <property type="entry name" value="Sig_transdc_resp-reg_C-effctor"/>
</dbReference>
<dbReference type="InterPro" id="IPR036388">
    <property type="entry name" value="WH-like_DNA-bd_sf"/>
</dbReference>
<dbReference type="CDD" id="cd06170">
    <property type="entry name" value="LuxR_C_like"/>
    <property type="match status" value="1"/>
</dbReference>
<dbReference type="SMART" id="SM00421">
    <property type="entry name" value="HTH_LUXR"/>
    <property type="match status" value="1"/>
</dbReference>
<dbReference type="SUPFAM" id="SSF46894">
    <property type="entry name" value="C-terminal effector domain of the bipartite response regulators"/>
    <property type="match status" value="1"/>
</dbReference>
<proteinExistence type="predicted"/>
<gene>
    <name evidence="4" type="ORF">ACFFJ6_18915</name>
</gene>
<dbReference type="EMBL" id="JBHLWM010000008">
    <property type="protein sequence ID" value="MFC0242572.1"/>
    <property type="molecule type" value="Genomic_DNA"/>
</dbReference>
<dbReference type="GO" id="GO:0003677">
    <property type="term" value="F:DNA binding"/>
    <property type="evidence" value="ECO:0007669"/>
    <property type="project" value="UniProtKB-KW"/>
</dbReference>
<dbReference type="Gene3D" id="3.40.50.2300">
    <property type="match status" value="1"/>
</dbReference>
<organism evidence="4 5">
    <name type="scientific">Rhodopseudomonas telluris</name>
    <dbReference type="NCBI Taxonomy" id="644215"/>
    <lineage>
        <taxon>Bacteria</taxon>
        <taxon>Pseudomonadati</taxon>
        <taxon>Pseudomonadota</taxon>
        <taxon>Alphaproteobacteria</taxon>
        <taxon>Hyphomicrobiales</taxon>
        <taxon>Nitrobacteraceae</taxon>
        <taxon>Rhodopseudomonas</taxon>
    </lineage>
</organism>
<evidence type="ECO:0000256" key="2">
    <source>
        <dbReference type="SAM" id="MobiDB-lite"/>
    </source>
</evidence>
<dbReference type="InterPro" id="IPR039420">
    <property type="entry name" value="WalR-like"/>
</dbReference>
<evidence type="ECO:0000256" key="1">
    <source>
        <dbReference type="ARBA" id="ARBA00023125"/>
    </source>
</evidence>
<accession>A0ABV6EWS3</accession>
<evidence type="ECO:0000259" key="3">
    <source>
        <dbReference type="PROSITE" id="PS50043"/>
    </source>
</evidence>
<dbReference type="InterPro" id="IPR000792">
    <property type="entry name" value="Tscrpt_reg_LuxR_C"/>
</dbReference>
<keyword evidence="1 4" id="KW-0238">DNA-binding</keyword>
<sequence>MQTRSISTVIVGPHKLLRAGISYLIEEFLFNVVATFGSMEDAGQNRFANHDPELVLICIQSAERALKDSAEIRQQWPTCKIVLLFDQLPPRQLQKLGQASIDGCIPLRVSRELLIRTLKLIVLGGARILMHDEPSKSISAQREAQGERQAEQLHSMKPSSGLSSATGITEEVADNGAEQREEFAVGFDPVGSNDQTTVQSPQFPTLSGREEMILDGLVRGFSNKQIARECGITEATVKVHMKSILRKIQVSNRTQAAIWALDRKAALTSSVR</sequence>
<dbReference type="RefSeq" id="WP_378390668.1">
    <property type="nucleotide sequence ID" value="NZ_JBHLWM010000008.1"/>
</dbReference>
<dbReference type="SUPFAM" id="SSF52172">
    <property type="entry name" value="CheY-like"/>
    <property type="match status" value="1"/>
</dbReference>
<dbReference type="Proteomes" id="UP001589775">
    <property type="component" value="Unassembled WGS sequence"/>
</dbReference>
<feature type="region of interest" description="Disordered" evidence="2">
    <location>
        <begin position="134"/>
        <end position="165"/>
    </location>
</feature>
<name>A0ABV6EWS3_9BRAD</name>
<comment type="caution">
    <text evidence="4">The sequence shown here is derived from an EMBL/GenBank/DDBJ whole genome shotgun (WGS) entry which is preliminary data.</text>
</comment>